<comment type="caution">
    <text evidence="3">The sequence shown here is derived from an EMBL/GenBank/DDBJ whole genome shotgun (WGS) entry which is preliminary data.</text>
</comment>
<evidence type="ECO:0000256" key="2">
    <source>
        <dbReference type="SAM" id="SignalP"/>
    </source>
</evidence>
<dbReference type="AlphaFoldDB" id="A0A3L6SLI9"/>
<protein>
    <recommendedName>
        <fullName evidence="5">Secreted protein</fullName>
    </recommendedName>
</protein>
<dbReference type="STRING" id="4540.A0A3L6SLI9"/>
<dbReference type="Gene3D" id="3.30.43.10">
    <property type="entry name" value="Uridine Diphospho-n-acetylenolpyruvylglucosamine Reductase, domain 2"/>
    <property type="match status" value="1"/>
</dbReference>
<feature type="chain" id="PRO_5017955656" description="Secreted protein" evidence="2">
    <location>
        <begin position="24"/>
        <end position="144"/>
    </location>
</feature>
<evidence type="ECO:0000256" key="1">
    <source>
        <dbReference type="SAM" id="MobiDB-lite"/>
    </source>
</evidence>
<feature type="signal peptide" evidence="2">
    <location>
        <begin position="1"/>
        <end position="23"/>
    </location>
</feature>
<name>A0A3L6SLI9_PANMI</name>
<gene>
    <name evidence="3" type="ORF">C2845_PM07G10580</name>
</gene>
<sequence length="144" mass="15582">MQPRFGHLCILLFLLLAASPCSPQEQKHEVVGALRESFLRCVVSVSPATADPSRIVHAPSEPSYPSPMNATIQNLRFASPRTPRPALLLAPATVAEVRACVACCRRHGLTHSNDMERKKSESNSLEQTRHGGSSTSFSPHGEVG</sequence>
<evidence type="ECO:0000313" key="4">
    <source>
        <dbReference type="Proteomes" id="UP000275267"/>
    </source>
</evidence>
<dbReference type="InterPro" id="IPR016167">
    <property type="entry name" value="FAD-bd_PCMH_sub1"/>
</dbReference>
<evidence type="ECO:0000313" key="3">
    <source>
        <dbReference type="EMBL" id="RLN22644.1"/>
    </source>
</evidence>
<dbReference type="Proteomes" id="UP000275267">
    <property type="component" value="Unassembled WGS sequence"/>
</dbReference>
<proteinExistence type="predicted"/>
<feature type="compositionally biased region" description="Polar residues" evidence="1">
    <location>
        <begin position="122"/>
        <end position="138"/>
    </location>
</feature>
<dbReference type="EMBL" id="PQIB02000004">
    <property type="protein sequence ID" value="RLN22644.1"/>
    <property type="molecule type" value="Genomic_DNA"/>
</dbReference>
<keyword evidence="2" id="KW-0732">Signal</keyword>
<feature type="region of interest" description="Disordered" evidence="1">
    <location>
        <begin position="114"/>
        <end position="144"/>
    </location>
</feature>
<keyword evidence="4" id="KW-1185">Reference proteome</keyword>
<accession>A0A3L6SLI9</accession>
<organism evidence="3 4">
    <name type="scientific">Panicum miliaceum</name>
    <name type="common">Proso millet</name>
    <name type="synonym">Broomcorn millet</name>
    <dbReference type="NCBI Taxonomy" id="4540"/>
    <lineage>
        <taxon>Eukaryota</taxon>
        <taxon>Viridiplantae</taxon>
        <taxon>Streptophyta</taxon>
        <taxon>Embryophyta</taxon>
        <taxon>Tracheophyta</taxon>
        <taxon>Spermatophyta</taxon>
        <taxon>Magnoliopsida</taxon>
        <taxon>Liliopsida</taxon>
        <taxon>Poales</taxon>
        <taxon>Poaceae</taxon>
        <taxon>PACMAD clade</taxon>
        <taxon>Panicoideae</taxon>
        <taxon>Panicodae</taxon>
        <taxon>Paniceae</taxon>
        <taxon>Panicinae</taxon>
        <taxon>Panicum</taxon>
        <taxon>Panicum sect. Panicum</taxon>
    </lineage>
</organism>
<evidence type="ECO:0008006" key="5">
    <source>
        <dbReference type="Google" id="ProtNLM"/>
    </source>
</evidence>
<reference evidence="4" key="1">
    <citation type="journal article" date="2019" name="Nat. Commun.">
        <title>The genome of broomcorn millet.</title>
        <authorList>
            <person name="Zou C."/>
            <person name="Miki D."/>
            <person name="Li D."/>
            <person name="Tang Q."/>
            <person name="Xiao L."/>
            <person name="Rajput S."/>
            <person name="Deng P."/>
            <person name="Jia W."/>
            <person name="Huang R."/>
            <person name="Zhang M."/>
            <person name="Sun Y."/>
            <person name="Hu J."/>
            <person name="Fu X."/>
            <person name="Schnable P.S."/>
            <person name="Li F."/>
            <person name="Zhang H."/>
            <person name="Feng B."/>
            <person name="Zhu X."/>
            <person name="Liu R."/>
            <person name="Schnable J.C."/>
            <person name="Zhu J.-K."/>
            <person name="Zhang H."/>
        </authorList>
    </citation>
    <scope>NUCLEOTIDE SEQUENCE [LARGE SCALE GENOMIC DNA]</scope>
</reference>